<feature type="transmembrane region" description="Helical" evidence="9">
    <location>
        <begin position="214"/>
        <end position="233"/>
    </location>
</feature>
<dbReference type="PATRIC" id="fig|1288963.3.peg.4597"/>
<feature type="transmembrane region" description="Helical" evidence="9">
    <location>
        <begin position="95"/>
        <end position="117"/>
    </location>
</feature>
<keyword evidence="1" id="KW-0813">Transport</keyword>
<dbReference type="EMBL" id="AQHR01000114">
    <property type="protein sequence ID" value="EON74913.1"/>
    <property type="molecule type" value="Genomic_DNA"/>
</dbReference>
<keyword evidence="4" id="KW-0762">Sugar transport</keyword>
<feature type="transmembrane region" description="Helical" evidence="9">
    <location>
        <begin position="170"/>
        <end position="194"/>
    </location>
</feature>
<evidence type="ECO:0000256" key="8">
    <source>
        <dbReference type="ARBA" id="ARBA00023136"/>
    </source>
</evidence>
<protein>
    <submittedName>
        <fullName evidence="10">L-rhamnose-proton symporter</fullName>
    </submittedName>
</protein>
<gene>
    <name evidence="10" type="ORF">ADIS_4607</name>
</gene>
<dbReference type="OrthoDB" id="9790043at2"/>
<name>R7ZLE9_9BACT</name>
<keyword evidence="11" id="KW-1185">Reference proteome</keyword>
<reference evidence="10 11" key="1">
    <citation type="submission" date="2013-02" db="EMBL/GenBank/DDBJ databases">
        <title>A novel strain isolated from Lonar lake, Maharashtra, India.</title>
        <authorList>
            <person name="Singh A."/>
        </authorList>
    </citation>
    <scope>NUCLEOTIDE SEQUENCE [LARGE SCALE GENOMIC DNA]</scope>
    <source>
        <strain evidence="10 11">AK24</strain>
    </source>
</reference>
<dbReference type="GO" id="GO:0015293">
    <property type="term" value="F:symporter activity"/>
    <property type="evidence" value="ECO:0007669"/>
    <property type="project" value="UniProtKB-KW"/>
</dbReference>
<evidence type="ECO:0000256" key="4">
    <source>
        <dbReference type="ARBA" id="ARBA00022597"/>
    </source>
</evidence>
<dbReference type="RefSeq" id="WP_010856718.1">
    <property type="nucleotide sequence ID" value="NZ_AQHR01000114.1"/>
</dbReference>
<keyword evidence="7 9" id="KW-1133">Transmembrane helix</keyword>
<dbReference type="Pfam" id="PF06379">
    <property type="entry name" value="RhaT"/>
    <property type="match status" value="1"/>
</dbReference>
<feature type="transmembrane region" description="Helical" evidence="9">
    <location>
        <begin position="34"/>
        <end position="54"/>
    </location>
</feature>
<feature type="transmembrane region" description="Helical" evidence="9">
    <location>
        <begin position="284"/>
        <end position="305"/>
    </location>
</feature>
<dbReference type="GO" id="GO:0016020">
    <property type="term" value="C:membrane"/>
    <property type="evidence" value="ECO:0007669"/>
    <property type="project" value="InterPro"/>
</dbReference>
<evidence type="ECO:0000256" key="6">
    <source>
        <dbReference type="ARBA" id="ARBA00022847"/>
    </source>
</evidence>
<feature type="transmembrane region" description="Helical" evidence="9">
    <location>
        <begin position="66"/>
        <end position="88"/>
    </location>
</feature>
<keyword evidence="6" id="KW-0769">Symport</keyword>
<feature type="transmembrane region" description="Helical" evidence="9">
    <location>
        <begin position="129"/>
        <end position="150"/>
    </location>
</feature>
<keyword evidence="8 9" id="KW-0472">Membrane</keyword>
<evidence type="ECO:0000256" key="5">
    <source>
        <dbReference type="ARBA" id="ARBA00022692"/>
    </source>
</evidence>
<evidence type="ECO:0000256" key="1">
    <source>
        <dbReference type="ARBA" id="ARBA00022448"/>
    </source>
</evidence>
<evidence type="ECO:0000256" key="9">
    <source>
        <dbReference type="SAM" id="Phobius"/>
    </source>
</evidence>
<dbReference type="GO" id="GO:0015153">
    <property type="term" value="F:rhamnose transmembrane transporter activity"/>
    <property type="evidence" value="ECO:0007669"/>
    <property type="project" value="InterPro"/>
</dbReference>
<sequence length="339" mass="37060">MIVGIVLHALGGFAAGSFYIPIARIKNWKWESGWIISGVFAWLITPWLVAFLTVPDLGGLWGNVSWGGLFWPFFFGILWGIGGLTFGLTMRYLGISLGMAIALGFSALFGTLIPPLYEGRLLASLAEKPLVIPGVLLCFIGIVIAGLAGARKEKELSKEQKQASVKEANFPLGILVATVSGIMSACFAFGLAAGTEVADVALAQGTPTLWQSNPVLILVMLGGFVTNFLWCLGLNIKNRSFQDYTKVQPLTKNYLLAGTAGIVWYHQFMFYGMGSSFLGRDLDFVGWTLHMAFIIMFSNFWGLYFKEWKGVSKQTKRTLYLGLATILTAMLFFGLATRG</sequence>
<keyword evidence="5 9" id="KW-0812">Transmembrane</keyword>
<feature type="transmembrane region" description="Helical" evidence="9">
    <location>
        <begin position="254"/>
        <end position="272"/>
    </location>
</feature>
<keyword evidence="3" id="KW-0997">Cell inner membrane</keyword>
<dbReference type="AlphaFoldDB" id="R7ZLE9"/>
<evidence type="ECO:0000313" key="10">
    <source>
        <dbReference type="EMBL" id="EON74913.1"/>
    </source>
</evidence>
<evidence type="ECO:0000256" key="7">
    <source>
        <dbReference type="ARBA" id="ARBA00022989"/>
    </source>
</evidence>
<feature type="transmembrane region" description="Helical" evidence="9">
    <location>
        <begin position="6"/>
        <end position="22"/>
    </location>
</feature>
<dbReference type="InterPro" id="IPR004673">
    <property type="entry name" value="L-rhamnose-proton_sym_RhaT"/>
</dbReference>
<organism evidence="10 11">
    <name type="scientific">Lunatimonas lonarensis</name>
    <dbReference type="NCBI Taxonomy" id="1232681"/>
    <lineage>
        <taxon>Bacteria</taxon>
        <taxon>Pseudomonadati</taxon>
        <taxon>Bacteroidota</taxon>
        <taxon>Cytophagia</taxon>
        <taxon>Cytophagales</taxon>
        <taxon>Cyclobacteriaceae</taxon>
    </lineage>
</organism>
<keyword evidence="2" id="KW-1003">Cell membrane</keyword>
<evidence type="ECO:0000313" key="11">
    <source>
        <dbReference type="Proteomes" id="UP000013909"/>
    </source>
</evidence>
<comment type="caution">
    <text evidence="10">The sequence shown here is derived from an EMBL/GenBank/DDBJ whole genome shotgun (WGS) entry which is preliminary data.</text>
</comment>
<accession>R7ZLE9</accession>
<dbReference type="Proteomes" id="UP000013909">
    <property type="component" value="Unassembled WGS sequence"/>
</dbReference>
<feature type="transmembrane region" description="Helical" evidence="9">
    <location>
        <begin position="317"/>
        <end position="336"/>
    </location>
</feature>
<dbReference type="STRING" id="1232681.ADIS_4607"/>
<proteinExistence type="predicted"/>
<evidence type="ECO:0000256" key="2">
    <source>
        <dbReference type="ARBA" id="ARBA00022475"/>
    </source>
</evidence>
<evidence type="ECO:0000256" key="3">
    <source>
        <dbReference type="ARBA" id="ARBA00022519"/>
    </source>
</evidence>